<name>A0A5K0UAJ1_9VIRU</name>
<feature type="region of interest" description="Disordered" evidence="1">
    <location>
        <begin position="36"/>
        <end position="55"/>
    </location>
</feature>
<sequence length="236" mass="26630">MTNTNRYHQSHAVRTYRIESYTHTVYFDRSTRQIPKSSSIVDQSAKTEKVDESGDSASTVETVEIIDVSMKVFGQNYKYSVSKSSSDEKQILLTVGQTDGQPDSQVDDQKNKIFQKLLDLIQNRNTDNDDDIRAFGDLSYNRSTDSYVLHIPLSDKSTVECYLNRVSSREISEALLGDWVETVWKPSHPTGLAWSEGMTYTGRSYFASKYEDNMFSYAGDGAVLDGGVCNPRQSSF</sequence>
<accession>A0A5K0UAJ1</accession>
<reference evidence="2 3" key="1">
    <citation type="submission" date="2018-10" db="EMBL/GenBank/DDBJ databases">
        <authorList>
            <consortium name="IHU Genomes"/>
        </authorList>
    </citation>
    <scope>NUCLEOTIDE SEQUENCE [LARGE SCALE GENOMIC DNA]</scope>
    <source>
        <strain evidence="2 3">A1</strain>
    </source>
</reference>
<organism evidence="2 3">
    <name type="scientific">Yasminevirus sp. GU-2018</name>
    <dbReference type="NCBI Taxonomy" id="2420051"/>
    <lineage>
        <taxon>Viruses</taxon>
        <taxon>Varidnaviria</taxon>
        <taxon>Bamfordvirae</taxon>
        <taxon>Nucleocytoviricota</taxon>
        <taxon>Megaviricetes</taxon>
        <taxon>Imitervirales</taxon>
        <taxon>Mimiviridae</taxon>
        <taxon>Klosneuvirinae</taxon>
        <taxon>Yasminevirus</taxon>
        <taxon>Yasminevirus saudimassiliense</taxon>
    </lineage>
</organism>
<proteinExistence type="predicted"/>
<dbReference type="EMBL" id="UPSH01000002">
    <property type="protein sequence ID" value="VBB19017.1"/>
    <property type="molecule type" value="Genomic_DNA"/>
</dbReference>
<evidence type="ECO:0000313" key="3">
    <source>
        <dbReference type="Proteomes" id="UP000594342"/>
    </source>
</evidence>
<evidence type="ECO:0000256" key="1">
    <source>
        <dbReference type="SAM" id="MobiDB-lite"/>
    </source>
</evidence>
<protein>
    <submittedName>
        <fullName evidence="2">Uncharacterized protein</fullName>
    </submittedName>
</protein>
<keyword evidence="3" id="KW-1185">Reference proteome</keyword>
<evidence type="ECO:0000313" key="2">
    <source>
        <dbReference type="EMBL" id="VBB19017.1"/>
    </source>
</evidence>
<comment type="caution">
    <text evidence="2">The sequence shown here is derived from an EMBL/GenBank/DDBJ whole genome shotgun (WGS) entry which is preliminary data.</text>
</comment>
<gene>
    <name evidence="2" type="ORF">YASMINEVIRUS_1549</name>
</gene>
<dbReference type="Proteomes" id="UP000594342">
    <property type="component" value="Unassembled WGS sequence"/>
</dbReference>